<protein>
    <recommendedName>
        <fullName evidence="9">Ammonium transporter AmtB-like domain-containing protein</fullName>
    </recommendedName>
</protein>
<dbReference type="EMBL" id="AFYH01130526">
    <property type="status" value="NOT_ANNOTATED_CDS"/>
    <property type="molecule type" value="Genomic_DNA"/>
</dbReference>
<feature type="transmembrane region" description="Helical" evidence="8">
    <location>
        <begin position="196"/>
        <end position="217"/>
    </location>
</feature>
<dbReference type="RefSeq" id="XP_014347772.1">
    <property type="nucleotide sequence ID" value="XM_014492286.2"/>
</dbReference>
<dbReference type="AlphaFoldDB" id="M3XJM0"/>
<dbReference type="EMBL" id="AFYH01130527">
    <property type="status" value="NOT_ANNOTATED_CDS"/>
    <property type="molecule type" value="Genomic_DNA"/>
</dbReference>
<feature type="transmembrane region" description="Helical" evidence="8">
    <location>
        <begin position="257"/>
        <end position="275"/>
    </location>
</feature>
<dbReference type="InterPro" id="IPR029020">
    <property type="entry name" value="Ammonium/urea_transptr"/>
</dbReference>
<keyword evidence="7" id="KW-0924">Ammonia transport</keyword>
<evidence type="ECO:0000256" key="5">
    <source>
        <dbReference type="ARBA" id="ARBA00022989"/>
    </source>
</evidence>
<evidence type="ECO:0000256" key="8">
    <source>
        <dbReference type="SAM" id="Phobius"/>
    </source>
</evidence>
<dbReference type="HOGENOM" id="CLU_000445_33_1_1"/>
<evidence type="ECO:0000313" key="11">
    <source>
        <dbReference type="Proteomes" id="UP000008672"/>
    </source>
</evidence>
<evidence type="ECO:0000259" key="9">
    <source>
        <dbReference type="Pfam" id="PF00909"/>
    </source>
</evidence>
<dbReference type="OMA" id="NVMMKNM"/>
<dbReference type="GO" id="GO:0097272">
    <property type="term" value="P:ammonium homeostasis"/>
    <property type="evidence" value="ECO:0007669"/>
    <property type="project" value="TreeGrafter"/>
</dbReference>
<comment type="similarity">
    <text evidence="2">Belongs to the ammonia transporter channel (TC 1.A.11.2) family.</text>
</comment>
<dbReference type="KEGG" id="lcm:106704701"/>
<feature type="transmembrane region" description="Helical" evidence="8">
    <location>
        <begin position="346"/>
        <end position="370"/>
    </location>
</feature>
<reference evidence="11" key="1">
    <citation type="submission" date="2011-08" db="EMBL/GenBank/DDBJ databases">
        <title>The draft genome of Latimeria chalumnae.</title>
        <authorList>
            <person name="Di Palma F."/>
            <person name="Alfoldi J."/>
            <person name="Johnson J."/>
            <person name="Berlin A."/>
            <person name="Gnerre S."/>
            <person name="Jaffe D."/>
            <person name="MacCallum I."/>
            <person name="Young S."/>
            <person name="Walker B.J."/>
            <person name="Lander E."/>
            <person name="Lindblad-Toh K."/>
        </authorList>
    </citation>
    <scope>NUCLEOTIDE SEQUENCE [LARGE SCALE GENOMIC DNA]</scope>
    <source>
        <strain evidence="11">Wild caught</strain>
    </source>
</reference>
<comment type="subcellular location">
    <subcellularLocation>
        <location evidence="1">Membrane</location>
        <topology evidence="1">Multi-pass membrane protein</topology>
    </subcellularLocation>
</comment>
<feature type="transmembrane region" description="Helical" evidence="8">
    <location>
        <begin position="159"/>
        <end position="184"/>
    </location>
</feature>
<dbReference type="PANTHER" id="PTHR11730:SF6">
    <property type="entry name" value="AMMONIUM TRANSPORTER"/>
    <property type="match status" value="1"/>
</dbReference>
<sequence>MAVPVDTDSAEDMFAILCGIWVIFFKFGFALFAFGSTSVRSSANVLLLSLADTFISLIAYWMHGYAFAFGAHNIFIGTKYFVSLDGVRIAHFFFNYARCAVTTTLVSGAVVERIEPVGYLLSSYVLAGFVFPVISHLFWDSKGYFHISGPFIPVQDYAGSGVVFVVGGTAALTACVIIGARTVYTGAPFRCQRHSVPFIALGACMQMVGILGFTVGAREHITQPGDGQLAALAVVNTLLAGATAGLYGLFFQNIQENKYSVITLVNAALTGMIAVCAGANSYFPGMSVLCGVTSSLIYLALKSLASRKIDDPVSVTVIYLGGGMWGMTFAGFFSEEGNIGGKSQAISYNVLGILVMVSWTVVIMGPIYFLMKHLGIFRVPDYLELLGIDKLRHEQSYPPEKKEIKSKRERRNVNRVTYME</sequence>
<dbReference type="GeneID" id="106704701"/>
<evidence type="ECO:0000256" key="3">
    <source>
        <dbReference type="ARBA" id="ARBA00022448"/>
    </source>
</evidence>
<feature type="transmembrane region" description="Helical" evidence="8">
    <location>
        <begin position="118"/>
        <end position="139"/>
    </location>
</feature>
<dbReference type="InterPro" id="IPR024041">
    <property type="entry name" value="NH4_transpt_AmtB-like_dom"/>
</dbReference>
<evidence type="ECO:0000256" key="7">
    <source>
        <dbReference type="ARBA" id="ARBA00023177"/>
    </source>
</evidence>
<dbReference type="EMBL" id="AFYH01130529">
    <property type="status" value="NOT_ANNOTATED_CDS"/>
    <property type="molecule type" value="Genomic_DNA"/>
</dbReference>
<keyword evidence="3" id="KW-0813">Transport</keyword>
<feature type="transmembrane region" description="Helical" evidence="8">
    <location>
        <begin position="46"/>
        <end position="69"/>
    </location>
</feature>
<dbReference type="InterPro" id="IPR018047">
    <property type="entry name" value="Ammonium_transpt_CS"/>
</dbReference>
<dbReference type="Pfam" id="PF00909">
    <property type="entry name" value="Ammonium_transp"/>
    <property type="match status" value="1"/>
</dbReference>
<feature type="transmembrane region" description="Helical" evidence="8">
    <location>
        <begin position="13"/>
        <end position="34"/>
    </location>
</feature>
<keyword evidence="6 8" id="KW-0472">Membrane</keyword>
<evidence type="ECO:0000313" key="10">
    <source>
        <dbReference type="Ensembl" id="ENSLACP00000022926.1"/>
    </source>
</evidence>
<reference evidence="10" key="2">
    <citation type="submission" date="2025-08" db="UniProtKB">
        <authorList>
            <consortium name="Ensembl"/>
        </authorList>
    </citation>
    <scope>IDENTIFICATION</scope>
</reference>
<dbReference type="PANTHER" id="PTHR11730">
    <property type="entry name" value="AMMONIUM TRANSPORTER"/>
    <property type="match status" value="1"/>
</dbReference>
<dbReference type="PROSITE" id="PS01219">
    <property type="entry name" value="AMMONIUM_TRANSP"/>
    <property type="match status" value="1"/>
</dbReference>
<dbReference type="GO" id="GO:0005886">
    <property type="term" value="C:plasma membrane"/>
    <property type="evidence" value="ECO:0007669"/>
    <property type="project" value="TreeGrafter"/>
</dbReference>
<proteinExistence type="inferred from homology"/>
<dbReference type="OrthoDB" id="534912at2759"/>
<dbReference type="Gene3D" id="1.10.3430.10">
    <property type="entry name" value="Ammonium transporter AmtB like domains"/>
    <property type="match status" value="1"/>
</dbReference>
<accession>M3XJM0</accession>
<evidence type="ECO:0000256" key="4">
    <source>
        <dbReference type="ARBA" id="ARBA00022692"/>
    </source>
</evidence>
<dbReference type="EMBL" id="AFYH01130525">
    <property type="status" value="NOT_ANNOTATED_CDS"/>
    <property type="molecule type" value="Genomic_DNA"/>
</dbReference>
<dbReference type="Ensembl" id="ENSLACT00000026118.1">
    <property type="protein sequence ID" value="ENSLACP00000022926.1"/>
    <property type="gene ID" value="ENSLACG00000022530.1"/>
</dbReference>
<feature type="transmembrane region" description="Helical" evidence="8">
    <location>
        <begin position="313"/>
        <end position="334"/>
    </location>
</feature>
<keyword evidence="11" id="KW-1185">Reference proteome</keyword>
<reference evidence="10" key="3">
    <citation type="submission" date="2025-09" db="UniProtKB">
        <authorList>
            <consortium name="Ensembl"/>
        </authorList>
    </citation>
    <scope>IDENTIFICATION</scope>
</reference>
<feature type="domain" description="Ammonium transporter AmtB-like" evidence="9">
    <location>
        <begin position="14"/>
        <end position="395"/>
    </location>
</feature>
<keyword evidence="4 8" id="KW-0812">Transmembrane</keyword>
<dbReference type="InParanoid" id="M3XJM0"/>
<evidence type="ECO:0000256" key="2">
    <source>
        <dbReference type="ARBA" id="ARBA00005887"/>
    </source>
</evidence>
<feature type="transmembrane region" description="Helical" evidence="8">
    <location>
        <begin position="229"/>
        <end position="250"/>
    </location>
</feature>
<evidence type="ECO:0000256" key="1">
    <source>
        <dbReference type="ARBA" id="ARBA00004141"/>
    </source>
</evidence>
<gene>
    <name evidence="10" type="primary">LOC106704701</name>
</gene>
<name>M3XJM0_LATCH</name>
<dbReference type="eggNOG" id="KOG0682">
    <property type="taxonomic scope" value="Eukaryota"/>
</dbReference>
<keyword evidence="5 8" id="KW-1133">Transmembrane helix</keyword>
<evidence type="ECO:0000256" key="6">
    <source>
        <dbReference type="ARBA" id="ARBA00023136"/>
    </source>
</evidence>
<dbReference type="GeneTree" id="ENSGT00530000064546"/>
<dbReference type="EMBL" id="AFYH01130530">
    <property type="status" value="NOT_ANNOTATED_CDS"/>
    <property type="molecule type" value="Genomic_DNA"/>
</dbReference>
<organism evidence="10 11">
    <name type="scientific">Latimeria chalumnae</name>
    <name type="common">Coelacanth</name>
    <dbReference type="NCBI Taxonomy" id="7897"/>
    <lineage>
        <taxon>Eukaryota</taxon>
        <taxon>Metazoa</taxon>
        <taxon>Chordata</taxon>
        <taxon>Craniata</taxon>
        <taxon>Vertebrata</taxon>
        <taxon>Euteleostomi</taxon>
        <taxon>Coelacanthiformes</taxon>
        <taxon>Coelacanthidae</taxon>
        <taxon>Latimeria</taxon>
    </lineage>
</organism>
<dbReference type="GO" id="GO:0008519">
    <property type="term" value="F:ammonium channel activity"/>
    <property type="evidence" value="ECO:0007669"/>
    <property type="project" value="InterPro"/>
</dbReference>
<dbReference type="STRING" id="7897.ENSLACP00000022926"/>
<dbReference type="Proteomes" id="UP000008672">
    <property type="component" value="Unassembled WGS sequence"/>
</dbReference>
<dbReference type="SUPFAM" id="SSF111352">
    <property type="entry name" value="Ammonium transporter"/>
    <property type="match status" value="1"/>
</dbReference>
<dbReference type="EMBL" id="AFYH01130528">
    <property type="status" value="NOT_ANNOTATED_CDS"/>
    <property type="molecule type" value="Genomic_DNA"/>
</dbReference>